<evidence type="ECO:0000256" key="4">
    <source>
        <dbReference type="ARBA" id="ARBA00022989"/>
    </source>
</evidence>
<feature type="domain" description="DUF3817" evidence="7">
    <location>
        <begin position="5"/>
        <end position="91"/>
    </location>
</feature>
<keyword evidence="9" id="KW-1185">Reference proteome</keyword>
<dbReference type="Proteomes" id="UP000283644">
    <property type="component" value="Unassembled WGS sequence"/>
</dbReference>
<feature type="transmembrane region" description="Helical" evidence="6">
    <location>
        <begin position="43"/>
        <end position="61"/>
    </location>
</feature>
<evidence type="ECO:0000259" key="7">
    <source>
        <dbReference type="Pfam" id="PF12823"/>
    </source>
</evidence>
<feature type="transmembrane region" description="Helical" evidence="6">
    <location>
        <begin position="124"/>
        <end position="143"/>
    </location>
</feature>
<evidence type="ECO:0000256" key="6">
    <source>
        <dbReference type="SAM" id="Phobius"/>
    </source>
</evidence>
<evidence type="ECO:0000256" key="5">
    <source>
        <dbReference type="ARBA" id="ARBA00023136"/>
    </source>
</evidence>
<evidence type="ECO:0000256" key="2">
    <source>
        <dbReference type="ARBA" id="ARBA00022475"/>
    </source>
</evidence>
<gene>
    <name evidence="8" type="ORF">D0Z08_21225</name>
</gene>
<evidence type="ECO:0000313" key="8">
    <source>
        <dbReference type="EMBL" id="RHW24970.1"/>
    </source>
</evidence>
<dbReference type="Pfam" id="PF12823">
    <property type="entry name" value="DUF3817"/>
    <property type="match status" value="1"/>
</dbReference>
<dbReference type="RefSeq" id="WP_118927273.1">
    <property type="nucleotide sequence ID" value="NZ_QXGH01000027.1"/>
</dbReference>
<comment type="subcellular location">
    <subcellularLocation>
        <location evidence="1">Cell membrane</location>
        <topology evidence="1">Multi-pass membrane protein</topology>
    </subcellularLocation>
</comment>
<sequence length="148" mass="15990">MTPRNVFRTLALTEAITWACLLAGMFVKYVVGTTEVGVQVAGPIHGVAFIGYCLVTVVVAIDQQWSRGRLLLGLASSVPPLMTVWFDRHVEKRGGLDDHWHSRHDSDTAAQRAVCWLLRHHRQAIVGFVVAVAALTGIALLAGPPVGG</sequence>
<organism evidence="8 9">
    <name type="scientific">Nocardioides immobilis</name>
    <dbReference type="NCBI Taxonomy" id="2049295"/>
    <lineage>
        <taxon>Bacteria</taxon>
        <taxon>Bacillati</taxon>
        <taxon>Actinomycetota</taxon>
        <taxon>Actinomycetes</taxon>
        <taxon>Propionibacteriales</taxon>
        <taxon>Nocardioidaceae</taxon>
        <taxon>Nocardioides</taxon>
    </lineage>
</organism>
<keyword evidence="3 6" id="KW-0812">Transmembrane</keyword>
<protein>
    <submittedName>
        <fullName evidence="8">DUF3817 domain-containing protein</fullName>
    </submittedName>
</protein>
<reference evidence="8 9" key="1">
    <citation type="submission" date="2018-09" db="EMBL/GenBank/DDBJ databases">
        <title>Genome sequencing of Nocardioides immobilis CCTCC AB 2017083 for comparison to Nocardioides silvaticus.</title>
        <authorList>
            <person name="Li C."/>
            <person name="Wang G."/>
        </authorList>
    </citation>
    <scope>NUCLEOTIDE SEQUENCE [LARGE SCALE GENOMIC DNA]</scope>
    <source>
        <strain evidence="8 9">CCTCC AB 2017083</strain>
    </source>
</reference>
<dbReference type="AlphaFoldDB" id="A0A417XXJ7"/>
<evidence type="ECO:0000313" key="9">
    <source>
        <dbReference type="Proteomes" id="UP000283644"/>
    </source>
</evidence>
<dbReference type="GO" id="GO:0005886">
    <property type="term" value="C:plasma membrane"/>
    <property type="evidence" value="ECO:0007669"/>
    <property type="project" value="UniProtKB-SubCell"/>
</dbReference>
<dbReference type="InterPro" id="IPR023845">
    <property type="entry name" value="DUF3817_TM"/>
</dbReference>
<evidence type="ECO:0000256" key="3">
    <source>
        <dbReference type="ARBA" id="ARBA00022692"/>
    </source>
</evidence>
<dbReference type="PANTHER" id="PTHR40077">
    <property type="entry name" value="MEMBRANE PROTEIN-RELATED"/>
    <property type="match status" value="1"/>
</dbReference>
<dbReference type="NCBIfam" id="TIGR03954">
    <property type="entry name" value="integ_memb_HG"/>
    <property type="match status" value="1"/>
</dbReference>
<proteinExistence type="predicted"/>
<dbReference type="PANTHER" id="PTHR40077:SF1">
    <property type="entry name" value="MEMBRANE PROTEIN"/>
    <property type="match status" value="1"/>
</dbReference>
<keyword evidence="2" id="KW-1003">Cell membrane</keyword>
<dbReference type="OrthoDB" id="3396203at2"/>
<name>A0A417XXJ7_9ACTN</name>
<comment type="caution">
    <text evidence="8">The sequence shown here is derived from an EMBL/GenBank/DDBJ whole genome shotgun (WGS) entry which is preliminary data.</text>
</comment>
<feature type="transmembrane region" description="Helical" evidence="6">
    <location>
        <begin position="12"/>
        <end position="31"/>
    </location>
</feature>
<keyword evidence="5 6" id="KW-0472">Membrane</keyword>
<keyword evidence="4 6" id="KW-1133">Transmembrane helix</keyword>
<dbReference type="EMBL" id="QXGH01000027">
    <property type="protein sequence ID" value="RHW24970.1"/>
    <property type="molecule type" value="Genomic_DNA"/>
</dbReference>
<evidence type="ECO:0000256" key="1">
    <source>
        <dbReference type="ARBA" id="ARBA00004651"/>
    </source>
</evidence>
<accession>A0A417XXJ7</accession>